<feature type="domain" description="HTH cro/C1-type" evidence="1">
    <location>
        <begin position="9"/>
        <end position="63"/>
    </location>
</feature>
<dbReference type="Proteomes" id="UP000295626">
    <property type="component" value="Unassembled WGS sequence"/>
</dbReference>
<name>A0ABY2DC41_9ACTN</name>
<accession>A0ABY2DC41</accession>
<dbReference type="Pfam" id="PF13560">
    <property type="entry name" value="HTH_31"/>
    <property type="match status" value="1"/>
</dbReference>
<dbReference type="InterPro" id="IPR001387">
    <property type="entry name" value="Cro/C1-type_HTH"/>
</dbReference>
<sequence length="116" mass="13129">MAYQLWAAVEDERLKRGWTAVRMAEHLGLPRNTISRLKTSPRPPHVGTVHTIADSLGIDREEAEEMAGLRPPTSARTGAVSVREAIQRDWFYTEEQRRAMLAIVDAFDRDNGGRQD</sequence>
<dbReference type="InterPro" id="IPR010982">
    <property type="entry name" value="Lambda_DNA-bd_dom_sf"/>
</dbReference>
<dbReference type="SMART" id="SM00530">
    <property type="entry name" value="HTH_XRE"/>
    <property type="match status" value="1"/>
</dbReference>
<dbReference type="SUPFAM" id="SSF47413">
    <property type="entry name" value="lambda repressor-like DNA-binding domains"/>
    <property type="match status" value="1"/>
</dbReference>
<protein>
    <submittedName>
        <fullName evidence="2">XRE family transcriptional regulator</fullName>
    </submittedName>
</protein>
<comment type="caution">
    <text evidence="2">The sequence shown here is derived from an EMBL/GenBank/DDBJ whole genome shotgun (WGS) entry which is preliminary data.</text>
</comment>
<evidence type="ECO:0000259" key="1">
    <source>
        <dbReference type="PROSITE" id="PS50943"/>
    </source>
</evidence>
<keyword evidence="3" id="KW-1185">Reference proteome</keyword>
<gene>
    <name evidence="2" type="ORF">E1091_18960</name>
</gene>
<dbReference type="EMBL" id="SMKE01001047">
    <property type="protein sequence ID" value="TDB81444.1"/>
    <property type="molecule type" value="Genomic_DNA"/>
</dbReference>
<proteinExistence type="predicted"/>
<evidence type="ECO:0000313" key="2">
    <source>
        <dbReference type="EMBL" id="TDB81444.1"/>
    </source>
</evidence>
<organism evidence="2 3">
    <name type="scientific">Micromonospora fluostatini</name>
    <dbReference type="NCBI Taxonomy" id="1629071"/>
    <lineage>
        <taxon>Bacteria</taxon>
        <taxon>Bacillati</taxon>
        <taxon>Actinomycetota</taxon>
        <taxon>Actinomycetes</taxon>
        <taxon>Micromonosporales</taxon>
        <taxon>Micromonosporaceae</taxon>
        <taxon>Micromonospora</taxon>
    </lineage>
</organism>
<reference evidence="2 3" key="1">
    <citation type="submission" date="2019-02" db="EMBL/GenBank/DDBJ databases">
        <title>Draft genome sequences of novel Actinobacteria.</title>
        <authorList>
            <person name="Sahin N."/>
            <person name="Ay H."/>
            <person name="Saygin H."/>
        </authorList>
    </citation>
    <scope>NUCLEOTIDE SEQUENCE [LARGE SCALE GENOMIC DNA]</scope>
    <source>
        <strain evidence="2 3">JCM 30529</strain>
    </source>
</reference>
<dbReference type="CDD" id="cd00093">
    <property type="entry name" value="HTH_XRE"/>
    <property type="match status" value="1"/>
</dbReference>
<evidence type="ECO:0000313" key="3">
    <source>
        <dbReference type="Proteomes" id="UP000295626"/>
    </source>
</evidence>
<dbReference type="Gene3D" id="1.10.260.40">
    <property type="entry name" value="lambda repressor-like DNA-binding domains"/>
    <property type="match status" value="1"/>
</dbReference>
<dbReference type="PROSITE" id="PS50943">
    <property type="entry name" value="HTH_CROC1"/>
    <property type="match status" value="1"/>
</dbReference>